<dbReference type="Gene3D" id="2.60.40.10">
    <property type="entry name" value="Immunoglobulins"/>
    <property type="match status" value="1"/>
</dbReference>
<accession>A0ABD0J538</accession>
<keyword evidence="2" id="KW-0732">Signal</keyword>
<dbReference type="InterPro" id="IPR007110">
    <property type="entry name" value="Ig-like_dom"/>
</dbReference>
<dbReference type="InterPro" id="IPR013783">
    <property type="entry name" value="Ig-like_fold"/>
</dbReference>
<dbReference type="Pfam" id="PF00560">
    <property type="entry name" value="LRR_1"/>
    <property type="match status" value="1"/>
</dbReference>
<evidence type="ECO:0000313" key="7">
    <source>
        <dbReference type="EMBL" id="KAK7460731.1"/>
    </source>
</evidence>
<dbReference type="SMART" id="SM00082">
    <property type="entry name" value="LRRCT"/>
    <property type="match status" value="1"/>
</dbReference>
<gene>
    <name evidence="7" type="ORF">BaRGS_00038846</name>
</gene>
<dbReference type="Gene3D" id="3.40.50.720">
    <property type="entry name" value="NAD(P)-binding Rossmann-like Domain"/>
    <property type="match status" value="1"/>
</dbReference>
<organism evidence="7 8">
    <name type="scientific">Batillaria attramentaria</name>
    <dbReference type="NCBI Taxonomy" id="370345"/>
    <lineage>
        <taxon>Eukaryota</taxon>
        <taxon>Metazoa</taxon>
        <taxon>Spiralia</taxon>
        <taxon>Lophotrochozoa</taxon>
        <taxon>Mollusca</taxon>
        <taxon>Gastropoda</taxon>
        <taxon>Caenogastropoda</taxon>
        <taxon>Sorbeoconcha</taxon>
        <taxon>Cerithioidea</taxon>
        <taxon>Batillariidae</taxon>
        <taxon>Batillaria</taxon>
    </lineage>
</organism>
<dbReference type="PROSITE" id="PS51450">
    <property type="entry name" value="LRR"/>
    <property type="match status" value="2"/>
</dbReference>
<proteinExistence type="predicted"/>
<evidence type="ECO:0000313" key="8">
    <source>
        <dbReference type="Proteomes" id="UP001519460"/>
    </source>
</evidence>
<feature type="compositionally biased region" description="Polar residues" evidence="5">
    <location>
        <begin position="487"/>
        <end position="502"/>
    </location>
</feature>
<dbReference type="SMART" id="SM00369">
    <property type="entry name" value="LRR_TYP"/>
    <property type="match status" value="4"/>
</dbReference>
<dbReference type="SUPFAM" id="SSF48726">
    <property type="entry name" value="Immunoglobulin"/>
    <property type="match status" value="1"/>
</dbReference>
<dbReference type="Proteomes" id="UP001519460">
    <property type="component" value="Unassembled WGS sequence"/>
</dbReference>
<sequence>MPSDAMPAPKADYLVIGGCGFLGRHLCEQLLERGYTVRVFDIRKTFENDKITFVIGDLCNENDLKQALEGVGGVFHCASPSPLSNNRELFYKVNVDGTKLLIDLCKSAGVKNVPVVRPPTALSARTPVCPAFPRASPRTRRPLSSGAPWRTGLLLQELKRDDLKPFQNLQALVITHTLLSSVEQDAFADLKGLRSLDLSFNQIDKMEPGMFQALSSLRFLHLTGNQHRFLPAQLFKGLKDLLELYLGSLRLAAITPDPVHGPRRDNDLDEIPVEFASGTVFSQLKVLDLSFNRLTELPGALEPLLHDVGRIILEDNPWHCSCGLAWLKSHPEHIYSEHGTNAVVCATPPELRYEILAKVPDDRLSCIPPTIACQDPGPVEAGETLTVTCEATGDPFPNVTWSAADGSVFRGEGDAGMGVKVNRSGSVVELVVQASLAWNGTLRVACSNQKGANHTDVHVIVYPITTTTTTTTTTTPTTGTTPDGRHSNTIISRPSQPNTTSSRKPHHQTQQRPRKLQDKTGRFGSADDRA</sequence>
<feature type="region of interest" description="Disordered" evidence="5">
    <location>
        <begin position="469"/>
        <end position="530"/>
    </location>
</feature>
<dbReference type="InterPro" id="IPR001611">
    <property type="entry name" value="Leu-rich_rpt"/>
</dbReference>
<dbReference type="InterPro" id="IPR036179">
    <property type="entry name" value="Ig-like_dom_sf"/>
</dbReference>
<dbReference type="InterPro" id="IPR000483">
    <property type="entry name" value="Cys-rich_flank_reg_C"/>
</dbReference>
<evidence type="ECO:0000259" key="6">
    <source>
        <dbReference type="PROSITE" id="PS50835"/>
    </source>
</evidence>
<evidence type="ECO:0000256" key="1">
    <source>
        <dbReference type="ARBA" id="ARBA00022614"/>
    </source>
</evidence>
<evidence type="ECO:0000256" key="4">
    <source>
        <dbReference type="ARBA" id="ARBA00023157"/>
    </source>
</evidence>
<feature type="compositionally biased region" description="Low complexity" evidence="5">
    <location>
        <begin position="469"/>
        <end position="482"/>
    </location>
</feature>
<keyword evidence="1" id="KW-0433">Leucine-rich repeat</keyword>
<feature type="compositionally biased region" description="Basic and acidic residues" evidence="5">
    <location>
        <begin position="515"/>
        <end position="530"/>
    </location>
</feature>
<keyword evidence="3" id="KW-0677">Repeat</keyword>
<feature type="compositionally biased region" description="Basic residues" evidence="5">
    <location>
        <begin position="503"/>
        <end position="514"/>
    </location>
</feature>
<reference evidence="7 8" key="1">
    <citation type="journal article" date="2023" name="Sci. Data">
        <title>Genome assembly of the Korean intertidal mud-creeper Batillaria attramentaria.</title>
        <authorList>
            <person name="Patra A.K."/>
            <person name="Ho P.T."/>
            <person name="Jun S."/>
            <person name="Lee S.J."/>
            <person name="Kim Y."/>
            <person name="Won Y.J."/>
        </authorList>
    </citation>
    <scope>NUCLEOTIDE SEQUENCE [LARGE SCALE GENOMIC DNA]</scope>
    <source>
        <strain evidence="7">Wonlab-2016</strain>
    </source>
</reference>
<dbReference type="Pfam" id="PF01073">
    <property type="entry name" value="3Beta_HSD"/>
    <property type="match status" value="1"/>
</dbReference>
<dbReference type="EMBL" id="JACVVK020000647">
    <property type="protein sequence ID" value="KAK7460731.1"/>
    <property type="molecule type" value="Genomic_DNA"/>
</dbReference>
<name>A0ABD0J538_9CAEN</name>
<dbReference type="PANTHER" id="PTHR24366:SF96">
    <property type="entry name" value="LEUCINE RICH REPEAT CONTAINING 53"/>
    <property type="match status" value="1"/>
</dbReference>
<dbReference type="SUPFAM" id="SSF52058">
    <property type="entry name" value="L domain-like"/>
    <property type="match status" value="1"/>
</dbReference>
<keyword evidence="4" id="KW-1015">Disulfide bond</keyword>
<dbReference type="InterPro" id="IPR036291">
    <property type="entry name" value="NAD(P)-bd_dom_sf"/>
</dbReference>
<dbReference type="Gene3D" id="3.80.10.10">
    <property type="entry name" value="Ribonuclease Inhibitor"/>
    <property type="match status" value="1"/>
</dbReference>
<dbReference type="AlphaFoldDB" id="A0ABD0J538"/>
<evidence type="ECO:0000256" key="2">
    <source>
        <dbReference type="ARBA" id="ARBA00022729"/>
    </source>
</evidence>
<keyword evidence="8" id="KW-1185">Reference proteome</keyword>
<feature type="domain" description="Ig-like" evidence="6">
    <location>
        <begin position="368"/>
        <end position="446"/>
    </location>
</feature>
<dbReference type="SUPFAM" id="SSF51735">
    <property type="entry name" value="NAD(P)-binding Rossmann-fold domains"/>
    <property type="match status" value="1"/>
</dbReference>
<evidence type="ECO:0000256" key="5">
    <source>
        <dbReference type="SAM" id="MobiDB-lite"/>
    </source>
</evidence>
<feature type="non-terminal residue" evidence="7">
    <location>
        <position position="530"/>
    </location>
</feature>
<dbReference type="Pfam" id="PF13855">
    <property type="entry name" value="LRR_8"/>
    <property type="match status" value="1"/>
</dbReference>
<evidence type="ECO:0000256" key="3">
    <source>
        <dbReference type="ARBA" id="ARBA00022737"/>
    </source>
</evidence>
<dbReference type="InterPro" id="IPR002225">
    <property type="entry name" value="3Beta_OHSteriod_DH/Estase"/>
</dbReference>
<dbReference type="InterPro" id="IPR003591">
    <property type="entry name" value="Leu-rich_rpt_typical-subtyp"/>
</dbReference>
<comment type="caution">
    <text evidence="7">The sequence shown here is derived from an EMBL/GenBank/DDBJ whole genome shotgun (WGS) entry which is preliminary data.</text>
</comment>
<protein>
    <recommendedName>
        <fullName evidence="6">Ig-like domain-containing protein</fullName>
    </recommendedName>
</protein>
<dbReference type="PROSITE" id="PS50835">
    <property type="entry name" value="IG_LIKE"/>
    <property type="match status" value="1"/>
</dbReference>
<dbReference type="PANTHER" id="PTHR24366">
    <property type="entry name" value="IG(IMMUNOGLOBULIN) AND LRR(LEUCINE RICH REPEAT) DOMAINS"/>
    <property type="match status" value="1"/>
</dbReference>
<dbReference type="InterPro" id="IPR032675">
    <property type="entry name" value="LRR_dom_sf"/>
</dbReference>